<dbReference type="KEGG" id="ole:K0B96_03115"/>
<feature type="transmembrane region" description="Helical" evidence="7">
    <location>
        <begin position="205"/>
        <end position="228"/>
    </location>
</feature>
<feature type="domain" description="Concentrative nucleoside transporter N-terminal" evidence="8">
    <location>
        <begin position="12"/>
        <end position="85"/>
    </location>
</feature>
<dbReference type="PANTHER" id="PTHR10590:SF4">
    <property type="entry name" value="SOLUTE CARRIER FAMILY 28 MEMBER 3"/>
    <property type="match status" value="1"/>
</dbReference>
<dbReference type="AlphaFoldDB" id="A0A8F9TX27"/>
<evidence type="ECO:0000259" key="9">
    <source>
        <dbReference type="Pfam" id="PF07662"/>
    </source>
</evidence>
<evidence type="ECO:0000256" key="3">
    <source>
        <dbReference type="ARBA" id="ARBA00022475"/>
    </source>
</evidence>
<dbReference type="InterPro" id="IPR008276">
    <property type="entry name" value="C_nuclsd_transpt"/>
</dbReference>
<feature type="transmembrane region" description="Helical" evidence="7">
    <location>
        <begin position="6"/>
        <end position="26"/>
    </location>
</feature>
<evidence type="ECO:0000256" key="4">
    <source>
        <dbReference type="ARBA" id="ARBA00022692"/>
    </source>
</evidence>
<keyword evidence="12" id="KW-1185">Reference proteome</keyword>
<keyword evidence="4 7" id="KW-0812">Transmembrane</keyword>
<feature type="domain" description="Concentrative nucleoside transporter C-terminal" evidence="9">
    <location>
        <begin position="208"/>
        <end position="440"/>
    </location>
</feature>
<feature type="transmembrane region" description="Helical" evidence="7">
    <location>
        <begin position="94"/>
        <end position="116"/>
    </location>
</feature>
<evidence type="ECO:0000313" key="11">
    <source>
        <dbReference type="EMBL" id="QYM80746.1"/>
    </source>
</evidence>
<name>A0A8F9TX27_9BACT</name>
<proteinExistence type="inferred from homology"/>
<dbReference type="Pfam" id="PF01773">
    <property type="entry name" value="Nucleos_tra2_N"/>
    <property type="match status" value="1"/>
</dbReference>
<evidence type="ECO:0000259" key="10">
    <source>
        <dbReference type="Pfam" id="PF07670"/>
    </source>
</evidence>
<feature type="transmembrane region" description="Helical" evidence="7">
    <location>
        <begin position="171"/>
        <end position="193"/>
    </location>
</feature>
<keyword evidence="3" id="KW-1003">Cell membrane</keyword>
<organism evidence="11 12">
    <name type="scientific">Horticoccus luteus</name>
    <dbReference type="NCBI Taxonomy" id="2862869"/>
    <lineage>
        <taxon>Bacteria</taxon>
        <taxon>Pseudomonadati</taxon>
        <taxon>Verrucomicrobiota</taxon>
        <taxon>Opitutia</taxon>
        <taxon>Opitutales</taxon>
        <taxon>Opitutaceae</taxon>
        <taxon>Horticoccus</taxon>
    </lineage>
</organism>
<evidence type="ECO:0000256" key="7">
    <source>
        <dbReference type="SAM" id="Phobius"/>
    </source>
</evidence>
<feature type="domain" description="Nucleoside transporter/FeoB GTPase Gate" evidence="10">
    <location>
        <begin position="97"/>
        <end position="195"/>
    </location>
</feature>
<feature type="transmembrane region" description="Helical" evidence="7">
    <location>
        <begin position="263"/>
        <end position="288"/>
    </location>
</feature>
<feature type="transmembrane region" description="Helical" evidence="7">
    <location>
        <begin position="33"/>
        <end position="56"/>
    </location>
</feature>
<comment type="subcellular location">
    <subcellularLocation>
        <location evidence="1">Cell membrane</location>
        <topology evidence="1">Multi-pass membrane protein</topology>
    </subcellularLocation>
</comment>
<dbReference type="GO" id="GO:0015293">
    <property type="term" value="F:symporter activity"/>
    <property type="evidence" value="ECO:0007669"/>
    <property type="project" value="TreeGrafter"/>
</dbReference>
<accession>A0A8F9TX27</accession>
<protein>
    <submittedName>
        <fullName evidence="11">Na+ dependent nucleoside transporter</fullName>
    </submittedName>
</protein>
<dbReference type="Pfam" id="PF07670">
    <property type="entry name" value="Gate"/>
    <property type="match status" value="1"/>
</dbReference>
<dbReference type="EMBL" id="CP080507">
    <property type="protein sequence ID" value="QYM80746.1"/>
    <property type="molecule type" value="Genomic_DNA"/>
</dbReference>
<reference evidence="11" key="1">
    <citation type="submission" date="2021-08" db="EMBL/GenBank/DDBJ databases">
        <title>Genome of a novel bacterium of the phylum Verrucomicrobia, Oleiharenicola sp. KSB-15.</title>
        <authorList>
            <person name="Chung J.-H."/>
            <person name="Ahn J.-H."/>
            <person name="Yoon Y."/>
            <person name="Kim D.-Y."/>
            <person name="An S.-H."/>
            <person name="Park I."/>
            <person name="Yeon J."/>
        </authorList>
    </citation>
    <scope>NUCLEOTIDE SEQUENCE</scope>
    <source>
        <strain evidence="11">KSB-15</strain>
    </source>
</reference>
<comment type="similarity">
    <text evidence="2">Belongs to the concentrative nucleoside transporter (CNT) (TC 2.A.41) family.</text>
</comment>
<evidence type="ECO:0000256" key="6">
    <source>
        <dbReference type="ARBA" id="ARBA00023136"/>
    </source>
</evidence>
<evidence type="ECO:0000256" key="2">
    <source>
        <dbReference type="ARBA" id="ARBA00009033"/>
    </source>
</evidence>
<dbReference type="Pfam" id="PF07662">
    <property type="entry name" value="Nucleos_tra2_C"/>
    <property type="match status" value="1"/>
</dbReference>
<dbReference type="Proteomes" id="UP000825051">
    <property type="component" value="Chromosome"/>
</dbReference>
<dbReference type="PANTHER" id="PTHR10590">
    <property type="entry name" value="SODIUM/NUCLEOSIDE COTRANSPORTER"/>
    <property type="match status" value="1"/>
</dbReference>
<dbReference type="InterPro" id="IPR011657">
    <property type="entry name" value="CNT_C_dom"/>
</dbReference>
<keyword evidence="6 7" id="KW-0472">Membrane</keyword>
<dbReference type="InterPro" id="IPR011642">
    <property type="entry name" value="Gate_dom"/>
</dbReference>
<dbReference type="InterPro" id="IPR002668">
    <property type="entry name" value="CNT_N_dom"/>
</dbReference>
<sequence length="445" mass="47678">METFTHIGRGLFGYAVLIGIAIALSYNRRRIPWRIVIAGVVLQFLFAVLVLYVAPIRSVVEWVGTCFVSLMGFTNEGVKFVFGSLADTSKHGLIFAIGILPAIIFFSAFTSMLYYLGILQKIVFVFAWVISKAMPLSGAETLSASANIFLGQTEAPFLIKPYLATMTRSEILTIMIGGMATIAGAVMIAYIAILGGDDPHQRVLFATHLITASVINAPAGLMISKIILPQTEPVNTHLEVSKEQIGTNLVDAICLGTTDGLRLAVNVGAMLITFTALIALFNAIFGWVGATHTLTFGGHSVFTYPGFNAWIDHVTNGTFKSFSLEFVLGIIYAPFAWLIGIDWGHLLQAGQLLGTRTVLNEFISFFQLGQMKADGTLTDQRTIVILTYAMCGFANIVSIGIQIGGIGSLAPTQRANLASLGVRAVCGGTIACYLSACVAGILVPM</sequence>
<gene>
    <name evidence="11" type="ORF">K0B96_03115</name>
</gene>
<keyword evidence="5 7" id="KW-1133">Transmembrane helix</keyword>
<evidence type="ECO:0000256" key="5">
    <source>
        <dbReference type="ARBA" id="ARBA00022989"/>
    </source>
</evidence>
<feature type="transmembrane region" description="Helical" evidence="7">
    <location>
        <begin position="385"/>
        <end position="410"/>
    </location>
</feature>
<feature type="transmembrane region" description="Helical" evidence="7">
    <location>
        <begin position="422"/>
        <end position="443"/>
    </location>
</feature>
<evidence type="ECO:0000259" key="8">
    <source>
        <dbReference type="Pfam" id="PF01773"/>
    </source>
</evidence>
<evidence type="ECO:0000313" key="12">
    <source>
        <dbReference type="Proteomes" id="UP000825051"/>
    </source>
</evidence>
<feature type="transmembrane region" description="Helical" evidence="7">
    <location>
        <begin position="326"/>
        <end position="347"/>
    </location>
</feature>
<evidence type="ECO:0000256" key="1">
    <source>
        <dbReference type="ARBA" id="ARBA00004651"/>
    </source>
</evidence>
<dbReference type="GO" id="GO:0005337">
    <property type="term" value="F:nucleoside transmembrane transporter activity"/>
    <property type="evidence" value="ECO:0007669"/>
    <property type="project" value="InterPro"/>
</dbReference>
<dbReference type="GO" id="GO:0005886">
    <property type="term" value="C:plasma membrane"/>
    <property type="evidence" value="ECO:0007669"/>
    <property type="project" value="UniProtKB-SubCell"/>
</dbReference>